<sequence length="59" mass="6743">MTITTDFDIGDEVRLENGEKGKVTSITIRVRSNKSGGDYKVEYEIDHSYVRLSFQLTKT</sequence>
<evidence type="ECO:0000313" key="2">
    <source>
        <dbReference type="Proteomes" id="UP001168528"/>
    </source>
</evidence>
<reference evidence="1" key="1">
    <citation type="submission" date="2023-07" db="EMBL/GenBank/DDBJ databases">
        <title>The genome sequence of Rhodocytophaga aerolata KACC 12507.</title>
        <authorList>
            <person name="Zhang X."/>
        </authorList>
    </citation>
    <scope>NUCLEOTIDE SEQUENCE</scope>
    <source>
        <strain evidence="1">KACC 12507</strain>
    </source>
</reference>
<dbReference type="EMBL" id="JAUKPO010000006">
    <property type="protein sequence ID" value="MDO1447320.1"/>
    <property type="molecule type" value="Genomic_DNA"/>
</dbReference>
<evidence type="ECO:0000313" key="1">
    <source>
        <dbReference type="EMBL" id="MDO1447320.1"/>
    </source>
</evidence>
<dbReference type="Proteomes" id="UP001168528">
    <property type="component" value="Unassembled WGS sequence"/>
</dbReference>
<comment type="caution">
    <text evidence="1">The sequence shown here is derived from an EMBL/GenBank/DDBJ whole genome shotgun (WGS) entry which is preliminary data.</text>
</comment>
<name>A0ABT8R5E9_9BACT</name>
<dbReference type="RefSeq" id="WP_302038120.1">
    <property type="nucleotide sequence ID" value="NZ_JAUKPO010000006.1"/>
</dbReference>
<organism evidence="1 2">
    <name type="scientific">Rhodocytophaga aerolata</name>
    <dbReference type="NCBI Taxonomy" id="455078"/>
    <lineage>
        <taxon>Bacteria</taxon>
        <taxon>Pseudomonadati</taxon>
        <taxon>Bacteroidota</taxon>
        <taxon>Cytophagia</taxon>
        <taxon>Cytophagales</taxon>
        <taxon>Rhodocytophagaceae</taxon>
        <taxon>Rhodocytophaga</taxon>
    </lineage>
</organism>
<accession>A0ABT8R5E9</accession>
<proteinExistence type="predicted"/>
<protein>
    <submittedName>
        <fullName evidence="1">Uncharacterized protein</fullName>
    </submittedName>
</protein>
<gene>
    <name evidence="1" type="ORF">Q0590_13715</name>
</gene>
<keyword evidence="2" id="KW-1185">Reference proteome</keyword>